<dbReference type="PANTHER" id="PTHR46985">
    <property type="entry name" value="NACHT, LRR AND PYD DOMAINS-CONTAINING PROTEIN 1"/>
    <property type="match status" value="1"/>
</dbReference>
<gene>
    <name evidence="8" type="ORF">UPYG_G00073370</name>
</gene>
<comment type="caution">
    <text evidence="8">The sequence shown here is derived from an EMBL/GenBank/DDBJ whole genome shotgun (WGS) entry which is preliminary data.</text>
</comment>
<proteinExistence type="predicted"/>
<dbReference type="Gene3D" id="1.10.533.10">
    <property type="entry name" value="Death Domain, Fas"/>
    <property type="match status" value="2"/>
</dbReference>
<accession>A0ABD0XRV7</accession>
<evidence type="ECO:0000256" key="6">
    <source>
        <dbReference type="SAM" id="MobiDB-lite"/>
    </source>
</evidence>
<dbReference type="InterPro" id="IPR001315">
    <property type="entry name" value="CARD"/>
</dbReference>
<evidence type="ECO:0000313" key="8">
    <source>
        <dbReference type="EMBL" id="KAL1006520.1"/>
    </source>
</evidence>
<comment type="subcellular location">
    <subcellularLocation>
        <location evidence="1">Cytoplasm</location>
        <location evidence="1">Cytosol</location>
    </subcellularLocation>
</comment>
<reference evidence="8 9" key="1">
    <citation type="submission" date="2024-06" db="EMBL/GenBank/DDBJ databases">
        <authorList>
            <person name="Pan Q."/>
            <person name="Wen M."/>
            <person name="Jouanno E."/>
            <person name="Zahm M."/>
            <person name="Klopp C."/>
            <person name="Cabau C."/>
            <person name="Louis A."/>
            <person name="Berthelot C."/>
            <person name="Parey E."/>
            <person name="Roest Crollius H."/>
            <person name="Montfort J."/>
            <person name="Robinson-Rechavi M."/>
            <person name="Bouchez O."/>
            <person name="Lampietro C."/>
            <person name="Lopez Roques C."/>
            <person name="Donnadieu C."/>
            <person name="Postlethwait J."/>
            <person name="Bobe J."/>
            <person name="Verreycken H."/>
            <person name="Guiguen Y."/>
        </authorList>
    </citation>
    <scope>NUCLEOTIDE SEQUENCE [LARGE SCALE GENOMIC DNA]</scope>
    <source>
        <strain evidence="8">Up_M1</strain>
        <tissue evidence="8">Testis</tissue>
    </source>
</reference>
<dbReference type="InterPro" id="IPR011029">
    <property type="entry name" value="DEATH-like_dom_sf"/>
</dbReference>
<dbReference type="CDD" id="cd01671">
    <property type="entry name" value="CARD"/>
    <property type="match status" value="1"/>
</dbReference>
<dbReference type="GO" id="GO:0045087">
    <property type="term" value="P:innate immune response"/>
    <property type="evidence" value="ECO:0007669"/>
    <property type="project" value="UniProtKB-KW"/>
</dbReference>
<evidence type="ECO:0000256" key="1">
    <source>
        <dbReference type="ARBA" id="ARBA00004514"/>
    </source>
</evidence>
<dbReference type="GO" id="GO:0005829">
    <property type="term" value="C:cytosol"/>
    <property type="evidence" value="ECO:0007669"/>
    <property type="project" value="UniProtKB-SubCell"/>
</dbReference>
<evidence type="ECO:0000256" key="5">
    <source>
        <dbReference type="ARBA" id="ARBA00023198"/>
    </source>
</evidence>
<keyword evidence="2" id="KW-0963">Cytoplasm</keyword>
<keyword evidence="5" id="KW-0395">Inflammatory response</keyword>
<dbReference type="EMBL" id="JAGEUA010000002">
    <property type="protein sequence ID" value="KAL1006520.1"/>
    <property type="molecule type" value="Genomic_DNA"/>
</dbReference>
<dbReference type="GO" id="GO:0006954">
    <property type="term" value="P:inflammatory response"/>
    <property type="evidence" value="ECO:0007669"/>
    <property type="project" value="UniProtKB-KW"/>
</dbReference>
<feature type="region of interest" description="Disordered" evidence="6">
    <location>
        <begin position="1"/>
        <end position="25"/>
    </location>
</feature>
<feature type="domain" description="CARD" evidence="7">
    <location>
        <begin position="21"/>
        <end position="88"/>
    </location>
</feature>
<keyword evidence="3" id="KW-0399">Innate immunity</keyword>
<protein>
    <recommendedName>
        <fullName evidence="7">CARD domain-containing protein</fullName>
    </recommendedName>
</protein>
<dbReference type="AlphaFoldDB" id="A0ABD0XRV7"/>
<evidence type="ECO:0000256" key="2">
    <source>
        <dbReference type="ARBA" id="ARBA00022490"/>
    </source>
</evidence>
<evidence type="ECO:0000256" key="3">
    <source>
        <dbReference type="ARBA" id="ARBA00022588"/>
    </source>
</evidence>
<dbReference type="InterPro" id="IPR051249">
    <property type="entry name" value="NLRP_Inflammasome"/>
</dbReference>
<dbReference type="PROSITE" id="PS50209">
    <property type="entry name" value="CARD"/>
    <property type="match status" value="2"/>
</dbReference>
<keyword evidence="4" id="KW-0391">Immunity</keyword>
<sequence length="791" mass="87986">MEIPITSDLDDPGPGSPPRGQKRTVKSHLLASRELLVASLYNLAPLLDRTLAAHLLSQENYFEVKAERTPQSQARKLLEVVQAEMDEAGARKFMECLRSCKQHYPCLRDWLNTDANIERGPTERQMQAQLSVLCSRLGYSVLPVSLVLFSNGTLTQFELDQIQAAPTTYQQTHQLLYICLAKGERACCSFYQALGSEDPHLASDIRGETSHGSGLEEALHAKVHLPSVVLEDPDVCRTSVEEKDCGICSDPVERSDHWECSTPIAVEETTESDGEGLAFPENDTLSGVLQQVLVLLAVTPGEEARLNVCELGVVLGLPRRTVRECLLDDVGVGDRAQLKALVALFLSKTQDASRLLTRMAESTAQRVMLSERGCLLLKLLLEAMAFLHAGTTDNHLCTGDHLDKVWSIFSFVLWDCMAEALEDPGAAAESCWEPRNAVRQLRGSERVGTELLQELEECWAEGGTDNLLQSIRVLAQVLRNLHPLNDALCLSLPEEGNFYPCRPRRLHRVTRFQGLPSRTIRKALGHRGPSAPTAPFASQYRELCLCITRLLNRVHPEDSTSSIDFSQAPIGIITQHILSTLERPAFGSQSFDAGVKHRIRAVVKHNPVQQGLPSLQDLHRETLSSLESYLKPGEQHSFQLVLEKVWIFGGAEIRWAERARGPVSIDNGIEEVLRFVTSEPASFIISVNCRGYDRGRYFEVCEPWSVRLTGLGESEVQGLGSSLLVLAAEGETLWVRQRDQGRGTELDQLRERHWREGCCFRVSTPGTQCQVKFIYKTGRISAVAEKNCEVV</sequence>
<name>A0ABD0XRV7_UMBPY</name>
<dbReference type="Pfam" id="PF00619">
    <property type="entry name" value="CARD"/>
    <property type="match status" value="2"/>
</dbReference>
<feature type="domain" description="CARD" evidence="7">
    <location>
        <begin position="133"/>
        <end position="209"/>
    </location>
</feature>
<dbReference type="Proteomes" id="UP001557470">
    <property type="component" value="Unassembled WGS sequence"/>
</dbReference>
<keyword evidence="9" id="KW-1185">Reference proteome</keyword>
<evidence type="ECO:0000313" key="9">
    <source>
        <dbReference type="Proteomes" id="UP001557470"/>
    </source>
</evidence>
<dbReference type="SUPFAM" id="SSF47986">
    <property type="entry name" value="DEATH domain"/>
    <property type="match status" value="2"/>
</dbReference>
<dbReference type="PANTHER" id="PTHR46985:SF2">
    <property type="entry name" value="APOPTOSIS-ASSOCIATED SPECK-LIKE PROTEIN CONTAINING A CARD"/>
    <property type="match status" value="1"/>
</dbReference>
<evidence type="ECO:0000256" key="4">
    <source>
        <dbReference type="ARBA" id="ARBA00022859"/>
    </source>
</evidence>
<organism evidence="8 9">
    <name type="scientific">Umbra pygmaea</name>
    <name type="common">Eastern mudminnow</name>
    <dbReference type="NCBI Taxonomy" id="75934"/>
    <lineage>
        <taxon>Eukaryota</taxon>
        <taxon>Metazoa</taxon>
        <taxon>Chordata</taxon>
        <taxon>Craniata</taxon>
        <taxon>Vertebrata</taxon>
        <taxon>Euteleostomi</taxon>
        <taxon>Actinopterygii</taxon>
        <taxon>Neopterygii</taxon>
        <taxon>Teleostei</taxon>
        <taxon>Protacanthopterygii</taxon>
        <taxon>Esociformes</taxon>
        <taxon>Umbridae</taxon>
        <taxon>Umbra</taxon>
    </lineage>
</organism>
<evidence type="ECO:0000259" key="7">
    <source>
        <dbReference type="PROSITE" id="PS50209"/>
    </source>
</evidence>